<reference evidence="1 2" key="1">
    <citation type="journal article" date="2009" name="Nature">
        <title>The Sorghum bicolor genome and the diversification of grasses.</title>
        <authorList>
            <person name="Paterson A.H."/>
            <person name="Bowers J.E."/>
            <person name="Bruggmann R."/>
            <person name="Dubchak I."/>
            <person name="Grimwood J."/>
            <person name="Gundlach H."/>
            <person name="Haberer G."/>
            <person name="Hellsten U."/>
            <person name="Mitros T."/>
            <person name="Poliakov A."/>
            <person name="Schmutz J."/>
            <person name="Spannagl M."/>
            <person name="Tang H."/>
            <person name="Wang X."/>
            <person name="Wicker T."/>
            <person name="Bharti A.K."/>
            <person name="Chapman J."/>
            <person name="Feltus F.A."/>
            <person name="Gowik U."/>
            <person name="Grigoriev I.V."/>
            <person name="Lyons E."/>
            <person name="Maher C.A."/>
            <person name="Martis M."/>
            <person name="Narechania A."/>
            <person name="Otillar R.P."/>
            <person name="Penning B.W."/>
            <person name="Salamov A.A."/>
            <person name="Wang Y."/>
            <person name="Zhang L."/>
            <person name="Carpita N.C."/>
            <person name="Freeling M."/>
            <person name="Gingle A.R."/>
            <person name="Hash C.T."/>
            <person name="Keller B."/>
            <person name="Klein P."/>
            <person name="Kresovich S."/>
            <person name="McCann M.C."/>
            <person name="Ming R."/>
            <person name="Peterson D.G."/>
            <person name="Mehboob-ur-Rahman"/>
            <person name="Ware D."/>
            <person name="Westhoff P."/>
            <person name="Mayer K.F."/>
            <person name="Messing J."/>
            <person name="Rokhsar D.S."/>
        </authorList>
    </citation>
    <scope>NUCLEOTIDE SEQUENCE [LARGE SCALE GENOMIC DNA]</scope>
    <source>
        <strain evidence="2">cv. BTx623</strain>
    </source>
</reference>
<evidence type="ECO:0000313" key="2">
    <source>
        <dbReference type="Proteomes" id="UP000000768"/>
    </source>
</evidence>
<sequence>MKAKMAWKSSHHSSVLVQLVSTSKLLCSLQHLCGERTASWSSADELARRRPLPGRGKQSFTPLLCFFSKSWGGGGVLAVGSLWSSVMPPIAGPATASRADKRVSARIYISVSVIGRLGGEWLVGPLSVCLSLSLSVY</sequence>
<dbReference type="EMBL" id="CM000765">
    <property type="protein sequence ID" value="EES10672.2"/>
    <property type="molecule type" value="Genomic_DNA"/>
</dbReference>
<dbReference type="AlphaFoldDB" id="C5YF77"/>
<dbReference type="KEGG" id="sbi:8072020"/>
<proteinExistence type="predicted"/>
<organism evidence="1 2">
    <name type="scientific">Sorghum bicolor</name>
    <name type="common">Sorghum</name>
    <name type="synonym">Sorghum vulgare</name>
    <dbReference type="NCBI Taxonomy" id="4558"/>
    <lineage>
        <taxon>Eukaryota</taxon>
        <taxon>Viridiplantae</taxon>
        <taxon>Streptophyta</taxon>
        <taxon>Embryophyta</taxon>
        <taxon>Tracheophyta</taxon>
        <taxon>Spermatophyta</taxon>
        <taxon>Magnoliopsida</taxon>
        <taxon>Liliopsida</taxon>
        <taxon>Poales</taxon>
        <taxon>Poaceae</taxon>
        <taxon>PACMAD clade</taxon>
        <taxon>Panicoideae</taxon>
        <taxon>Andropogonodae</taxon>
        <taxon>Andropogoneae</taxon>
        <taxon>Sorghinae</taxon>
        <taxon>Sorghum</taxon>
    </lineage>
</organism>
<protein>
    <submittedName>
        <fullName evidence="1">Uncharacterized protein</fullName>
    </submittedName>
</protein>
<dbReference type="Gramene" id="EES10672">
    <property type="protein sequence ID" value="EES10672"/>
    <property type="gene ID" value="SORBI_3006G057100"/>
</dbReference>
<dbReference type="HOGENOM" id="CLU_073465_0_0_1"/>
<keyword evidence="2" id="KW-1185">Reference proteome</keyword>
<reference evidence="2" key="2">
    <citation type="journal article" date="2018" name="Plant J.">
        <title>The Sorghum bicolor reference genome: improved assembly, gene annotations, a transcriptome atlas, and signatures of genome organization.</title>
        <authorList>
            <person name="McCormick R.F."/>
            <person name="Truong S.K."/>
            <person name="Sreedasyam A."/>
            <person name="Jenkins J."/>
            <person name="Shu S."/>
            <person name="Sims D."/>
            <person name="Kennedy M."/>
            <person name="Amirebrahimi M."/>
            <person name="Weers B.D."/>
            <person name="McKinley B."/>
            <person name="Mattison A."/>
            <person name="Morishige D.T."/>
            <person name="Grimwood J."/>
            <person name="Schmutz J."/>
            <person name="Mullet J.E."/>
        </authorList>
    </citation>
    <scope>NUCLEOTIDE SEQUENCE [LARGE SCALE GENOMIC DNA]</scope>
    <source>
        <strain evidence="2">cv. BTx623</strain>
    </source>
</reference>
<dbReference type="InParanoid" id="C5YF77"/>
<dbReference type="Proteomes" id="UP000000768">
    <property type="component" value="Chromosome 6"/>
</dbReference>
<evidence type="ECO:0000313" key="1">
    <source>
        <dbReference type="EMBL" id="EES10672.2"/>
    </source>
</evidence>
<name>C5YF77_SORBI</name>
<gene>
    <name evidence="1" type="ORF">SORBI_3006G057100</name>
</gene>
<accession>C5YF77</accession>